<dbReference type="Proteomes" id="UP000622552">
    <property type="component" value="Unassembled WGS sequence"/>
</dbReference>
<evidence type="ECO:0000313" key="1">
    <source>
        <dbReference type="EMBL" id="MBG6135040.1"/>
    </source>
</evidence>
<organism evidence="1 2">
    <name type="scientific">Longispora fulva</name>
    <dbReference type="NCBI Taxonomy" id="619741"/>
    <lineage>
        <taxon>Bacteria</taxon>
        <taxon>Bacillati</taxon>
        <taxon>Actinomycetota</taxon>
        <taxon>Actinomycetes</taxon>
        <taxon>Micromonosporales</taxon>
        <taxon>Micromonosporaceae</taxon>
        <taxon>Longispora</taxon>
    </lineage>
</organism>
<dbReference type="InterPro" id="IPR016024">
    <property type="entry name" value="ARM-type_fold"/>
</dbReference>
<protein>
    <submittedName>
        <fullName evidence="1">HEAT repeat protein</fullName>
    </submittedName>
</protein>
<evidence type="ECO:0000313" key="2">
    <source>
        <dbReference type="Proteomes" id="UP000622552"/>
    </source>
</evidence>
<sequence>MTAPIPVSASPAERIRAASRRWTEPELVDRCAALLRGGPADDPELLAYLGGRGAQPLLDLDALVYWPAVWAARALLYAWHPTAASAVVAALGHDAWRVREMCAKVCALRELGEAADPLAAALADPVPRVRAAAARGLGVVGEAEHAGPLRKALTDTDPEVRRRADQALARLSDRLDRPL</sequence>
<gene>
    <name evidence="1" type="ORF">IW245_001234</name>
</gene>
<dbReference type="RefSeq" id="WP_197002204.1">
    <property type="nucleotide sequence ID" value="NZ_BONS01000004.1"/>
</dbReference>
<dbReference type="AlphaFoldDB" id="A0A8J7G8S4"/>
<dbReference type="InterPro" id="IPR004155">
    <property type="entry name" value="PBS_lyase_HEAT"/>
</dbReference>
<dbReference type="Pfam" id="PF13646">
    <property type="entry name" value="HEAT_2"/>
    <property type="match status" value="1"/>
</dbReference>
<comment type="caution">
    <text evidence="1">The sequence shown here is derived from an EMBL/GenBank/DDBJ whole genome shotgun (WGS) entry which is preliminary data.</text>
</comment>
<dbReference type="SMART" id="SM00567">
    <property type="entry name" value="EZ_HEAT"/>
    <property type="match status" value="2"/>
</dbReference>
<dbReference type="SUPFAM" id="SSF48371">
    <property type="entry name" value="ARM repeat"/>
    <property type="match status" value="1"/>
</dbReference>
<name>A0A8J7G8S4_9ACTN</name>
<reference evidence="1" key="1">
    <citation type="submission" date="2020-11" db="EMBL/GenBank/DDBJ databases">
        <title>Sequencing the genomes of 1000 actinobacteria strains.</title>
        <authorList>
            <person name="Klenk H.-P."/>
        </authorList>
    </citation>
    <scope>NUCLEOTIDE SEQUENCE</scope>
    <source>
        <strain evidence="1">DSM 45356</strain>
    </source>
</reference>
<keyword evidence="2" id="KW-1185">Reference proteome</keyword>
<dbReference type="Gene3D" id="1.25.10.10">
    <property type="entry name" value="Leucine-rich Repeat Variant"/>
    <property type="match status" value="1"/>
</dbReference>
<dbReference type="InterPro" id="IPR011989">
    <property type="entry name" value="ARM-like"/>
</dbReference>
<proteinExistence type="predicted"/>
<dbReference type="EMBL" id="JADOUF010000001">
    <property type="protein sequence ID" value="MBG6135040.1"/>
    <property type="molecule type" value="Genomic_DNA"/>
</dbReference>
<accession>A0A8J7G8S4</accession>